<feature type="region of interest" description="Disordered" evidence="1">
    <location>
        <begin position="1"/>
        <end position="46"/>
    </location>
</feature>
<sequence>MSESIESTEPVEPTAVEPSAASGASGAESNASPEPYQPDQSAQAFEPLTATYERLRHSTDPDELSEFARRPLPDKADQAAFSRATALLEAVAGNANTPVEDRIMLAQTMPFPNVLVKLSVDDDQRVRAAVAANTDDKNWLVGRLTKDAVPEVRDIALRNKRTSWKMRLEGAQNEQLDPQTLDFLSHLGVDSEPDASPILSAMVRRAVALNPNTDAETLGRLASDPDPVVAKEASRRV</sequence>
<dbReference type="eggNOG" id="ENOG5032GAY">
    <property type="taxonomic scope" value="Bacteria"/>
</dbReference>
<dbReference type="InterPro" id="IPR016024">
    <property type="entry name" value="ARM-type_fold"/>
</dbReference>
<dbReference type="InterPro" id="IPR011989">
    <property type="entry name" value="ARM-like"/>
</dbReference>
<accession>A0A087DJY2</accession>
<proteinExistence type="predicted"/>
<feature type="region of interest" description="Disordered" evidence="1">
    <location>
        <begin position="216"/>
        <end position="237"/>
    </location>
</feature>
<dbReference type="Pfam" id="PF01816">
    <property type="entry name" value="LRV"/>
    <property type="match status" value="1"/>
</dbReference>
<organism evidence="2 3">
    <name type="scientific">Bifidobacterium scardovii</name>
    <dbReference type="NCBI Taxonomy" id="158787"/>
    <lineage>
        <taxon>Bacteria</taxon>
        <taxon>Bacillati</taxon>
        <taxon>Actinomycetota</taxon>
        <taxon>Actinomycetes</taxon>
        <taxon>Bifidobacteriales</taxon>
        <taxon>Bifidobacteriaceae</taxon>
        <taxon>Bifidobacterium</taxon>
    </lineage>
</organism>
<dbReference type="EMBL" id="JGZO01000001">
    <property type="protein sequence ID" value="KFI95832.1"/>
    <property type="molecule type" value="Genomic_DNA"/>
</dbReference>
<dbReference type="InterPro" id="IPR004830">
    <property type="entry name" value="LRR_variant"/>
</dbReference>
<dbReference type="Proteomes" id="UP000029033">
    <property type="component" value="Unassembled WGS sequence"/>
</dbReference>
<comment type="caution">
    <text evidence="2">The sequence shown here is derived from an EMBL/GenBank/DDBJ whole genome shotgun (WGS) entry which is preliminary data.</text>
</comment>
<feature type="compositionally biased region" description="Low complexity" evidence="1">
    <location>
        <begin position="17"/>
        <end position="34"/>
    </location>
</feature>
<dbReference type="STRING" id="158787.BSCA_1128"/>
<reference evidence="2 3" key="1">
    <citation type="submission" date="2014-03" db="EMBL/GenBank/DDBJ databases">
        <title>Genomics of Bifidobacteria.</title>
        <authorList>
            <person name="Ventura M."/>
            <person name="Milani C."/>
            <person name="Lugli G.A."/>
        </authorList>
    </citation>
    <scope>NUCLEOTIDE SEQUENCE [LARGE SCALE GENOMIC DNA]</scope>
    <source>
        <strain evidence="2 3">LMG 21589</strain>
    </source>
</reference>
<dbReference type="GeneID" id="85165046"/>
<evidence type="ECO:0000313" key="3">
    <source>
        <dbReference type="Proteomes" id="UP000029033"/>
    </source>
</evidence>
<protein>
    <submittedName>
        <fullName evidence="2">AbrB family transcriptional regulator</fullName>
    </submittedName>
</protein>
<dbReference type="OrthoDB" id="3238060at2"/>
<name>A0A087DJY2_9BIFI</name>
<dbReference type="AlphaFoldDB" id="A0A087DJY2"/>
<gene>
    <name evidence="2" type="ORF">BSCA_1128</name>
</gene>
<keyword evidence="3" id="KW-1185">Reference proteome</keyword>
<dbReference type="Gene3D" id="1.25.10.10">
    <property type="entry name" value="Leucine-rich Repeat Variant"/>
    <property type="match status" value="1"/>
</dbReference>
<dbReference type="SUPFAM" id="SSF48371">
    <property type="entry name" value="ARM repeat"/>
    <property type="match status" value="1"/>
</dbReference>
<evidence type="ECO:0000256" key="1">
    <source>
        <dbReference type="SAM" id="MobiDB-lite"/>
    </source>
</evidence>
<dbReference type="RefSeq" id="WP_046725970.1">
    <property type="nucleotide sequence ID" value="NZ_CAJPMS010000001.1"/>
</dbReference>
<evidence type="ECO:0000313" key="2">
    <source>
        <dbReference type="EMBL" id="KFI95832.1"/>
    </source>
</evidence>